<dbReference type="RefSeq" id="WP_189564388.1">
    <property type="nucleotide sequence ID" value="NZ_BMXF01000002.1"/>
</dbReference>
<name>A0A8J3DA18_9BACT</name>
<evidence type="ECO:0000313" key="3">
    <source>
        <dbReference type="EMBL" id="GHB67361.1"/>
    </source>
</evidence>
<keyword evidence="1" id="KW-0732">Signal</keyword>
<evidence type="ECO:0000313" key="4">
    <source>
        <dbReference type="Proteomes" id="UP000598271"/>
    </source>
</evidence>
<organism evidence="3 4">
    <name type="scientific">Persicitalea jodogahamensis</name>
    <dbReference type="NCBI Taxonomy" id="402147"/>
    <lineage>
        <taxon>Bacteria</taxon>
        <taxon>Pseudomonadati</taxon>
        <taxon>Bacteroidota</taxon>
        <taxon>Cytophagia</taxon>
        <taxon>Cytophagales</taxon>
        <taxon>Spirosomataceae</taxon>
        <taxon>Persicitalea</taxon>
    </lineage>
</organism>
<dbReference type="InterPro" id="IPR029030">
    <property type="entry name" value="Caspase-like_dom_sf"/>
</dbReference>
<comment type="caution">
    <text evidence="3">The sequence shown here is derived from an EMBL/GenBank/DDBJ whole genome shotgun (WGS) entry which is preliminary data.</text>
</comment>
<keyword evidence="4" id="KW-1185">Reference proteome</keyword>
<dbReference type="Proteomes" id="UP000598271">
    <property type="component" value="Unassembled WGS sequence"/>
</dbReference>
<reference evidence="3 4" key="1">
    <citation type="journal article" date="2014" name="Int. J. Syst. Evol. Microbiol.">
        <title>Complete genome sequence of Corynebacterium casei LMG S-19264T (=DSM 44701T), isolated from a smear-ripened cheese.</title>
        <authorList>
            <consortium name="US DOE Joint Genome Institute (JGI-PGF)"/>
            <person name="Walter F."/>
            <person name="Albersmeier A."/>
            <person name="Kalinowski J."/>
            <person name="Ruckert C."/>
        </authorList>
    </citation>
    <scope>NUCLEOTIDE SEQUENCE [LARGE SCALE GENOMIC DNA]</scope>
    <source>
        <strain evidence="3 4">KCTC 12866</strain>
    </source>
</reference>
<dbReference type="Gene3D" id="3.40.50.1460">
    <property type="match status" value="1"/>
</dbReference>
<feature type="chain" id="PRO_5035185531" description="Gingipain domain-containing protein" evidence="1">
    <location>
        <begin position="20"/>
        <end position="1304"/>
    </location>
</feature>
<evidence type="ECO:0000256" key="1">
    <source>
        <dbReference type="SAM" id="SignalP"/>
    </source>
</evidence>
<dbReference type="SUPFAM" id="SSF52129">
    <property type="entry name" value="Caspase-like"/>
    <property type="match status" value="1"/>
</dbReference>
<dbReference type="GO" id="GO:0008234">
    <property type="term" value="F:cysteine-type peptidase activity"/>
    <property type="evidence" value="ECO:0007669"/>
    <property type="project" value="InterPro"/>
</dbReference>
<accession>A0A8J3DA18</accession>
<gene>
    <name evidence="3" type="ORF">GCM10007390_20840</name>
</gene>
<dbReference type="InterPro" id="IPR013783">
    <property type="entry name" value="Ig-like_fold"/>
</dbReference>
<dbReference type="Pfam" id="PF01364">
    <property type="entry name" value="Peptidase_C25"/>
    <property type="match status" value="1"/>
</dbReference>
<dbReference type="GO" id="GO:0006508">
    <property type="term" value="P:proteolysis"/>
    <property type="evidence" value="ECO:0007669"/>
    <property type="project" value="InterPro"/>
</dbReference>
<dbReference type="CDD" id="cd02258">
    <property type="entry name" value="Peptidase_C25_N"/>
    <property type="match status" value="1"/>
</dbReference>
<feature type="domain" description="Gingipain" evidence="2">
    <location>
        <begin position="398"/>
        <end position="755"/>
    </location>
</feature>
<sequence>MMRYFWMSLFFLASLSVKAQTSYGNEWLNPSQQYFRIGTTHDGWYRLDARDLQKQGIDLSQIPAKSLQLFRRGQEVAIQVEGEADGTLDSLDYVEFYGQRNDGWLDTLLYASPEFLPHPHYSLYSDTATYFLTWRTDGRAGRRIVQAPVASTSSTTNYHQETVLQVMANQYAAGAIYPPGAGPDDGYLQTFGDTGEGWTGWLQRTDQWAGGLGLQTEEPLVESFGTATVEMLFVGRYVGEHRVEVWIGDHLKQSRKLGEVEWEGYETKMFKASLLPEDLDSLGKVSITFVPRGKDDRVSVSYIKWTYPQRVLLANATDQKMLFPAGGGAIQVDSVENARFFDLSVSGSPRQLFAQSHAGNATVAPQGSSTILVVRNPLPVTNLHPVKFRNIDSVATDYLIITHPLVRKAVAGSTDPVADYAAYRASAAGGSFRPLVINAAEVFDQFNYGEPGPVGMRRLMRWLHDRAKLKYVLLLGQSRSPQAVRKNPAARSQDMVPSAGWPDSDLALGVGLDPADPFTPLVPIGRVNAYTSQNVWDYLQKVKQHEAAPAAAPWRKNVLHLSGGRSDQELILFRYFTDSYAAKIEGTFVAPDVQTISKKTDEYIERFPIAPIVNEGVALMTLYGHSSLNVTDIEIGEVSKSAFGYRNKGRYPAVIVNGCALGNFYFAGPPTSTDWVLTPDRGAVLFVAHTHLGFTAALHNYTSSFYEVLADPSFTSRPFGDIMREGIRRTMSLNPTLSDRVTATQMGLQGDPAIKIFPATRPDYAWQTTSIKVTNGRGEKISAWDDSLRVTARVANYGRFLPGSYSLTISRKKDARLLVEYTLTRPAIPLQDSLSFSFPNVSRQGGEETWEFRLDAEDAIAEEDETNNLFSTQIQIAEGGAIPLLPADQSVFVGPKIELVAQLPAGRKTATVIFEWSSSADFGSSIQRDTIRSETILARKTLTLTSPKAVYWRVRLAGDSVASVSRTFRYDPSGPANLSPLPEGVAEVKSTYPAQLDEGATFQANVSFSNITNVPFQDSITVLVREFYENKVLEMQYKIAPLAAQGSYVFNFTQSTQAKPGFNRALIYFNANRLPEELYTNNVAEVLYTVRPDRTPPLLDVTVDSRRLTDGEAVSPQPKIQVRLLDSNPYLLRADTTDLQVSLWKTCDKCPETLIPVDKATWSPTPMADFRADFTFPKLAPGTYRLRVEGRDLVGNAAAPYEIGLRVAEANRVVSATASPNPADFWVKFGLELEGKNAPGSWRIRVFDLNGKAIATLQYRPYLGRNEVLWLPAGVASGVYLYKMELEGEGWSPIAGEGRVLLVR</sequence>
<proteinExistence type="predicted"/>
<dbReference type="InterPro" id="IPR001769">
    <property type="entry name" value="Gingipain"/>
</dbReference>
<dbReference type="Gene3D" id="2.60.40.10">
    <property type="entry name" value="Immunoglobulins"/>
    <property type="match status" value="1"/>
</dbReference>
<feature type="signal peptide" evidence="1">
    <location>
        <begin position="1"/>
        <end position="19"/>
    </location>
</feature>
<protein>
    <recommendedName>
        <fullName evidence="2">Gingipain domain-containing protein</fullName>
    </recommendedName>
</protein>
<evidence type="ECO:0000259" key="2">
    <source>
        <dbReference type="Pfam" id="PF01364"/>
    </source>
</evidence>
<dbReference type="EMBL" id="BMXF01000002">
    <property type="protein sequence ID" value="GHB67361.1"/>
    <property type="molecule type" value="Genomic_DNA"/>
</dbReference>